<dbReference type="Gene3D" id="1.20.120.580">
    <property type="entry name" value="bsu32300-like"/>
    <property type="match status" value="1"/>
</dbReference>
<dbReference type="InterPro" id="IPR037038">
    <property type="entry name" value="HepT-like_sf"/>
</dbReference>
<keyword evidence="1" id="KW-0597">Phosphoprotein</keyword>
<keyword evidence="2" id="KW-1277">Toxin-antitoxin system</keyword>
<sequence length="114" mass="13620">MSKRDWKILFEDIIESINKIENYSHNLTFEEFSQNTLFIDAIVRNLEIIGEASKNIPEEIQSKFRDIPWKKIKGIRNRIVHEYFSVDISIIWFIIQNEIGSLKNNLQIHLDENE</sequence>
<evidence type="ECO:0000256" key="5">
    <source>
        <dbReference type="ARBA" id="ARBA00022801"/>
    </source>
</evidence>
<dbReference type="EMBL" id="DSVI01000004">
    <property type="protein sequence ID" value="HGT47109.1"/>
    <property type="molecule type" value="Genomic_DNA"/>
</dbReference>
<dbReference type="PANTHER" id="PTHR34139:SF1">
    <property type="entry name" value="RNASE MJ1380-RELATED"/>
    <property type="match status" value="1"/>
</dbReference>
<proteinExistence type="inferred from homology"/>
<dbReference type="PANTHER" id="PTHR34139">
    <property type="entry name" value="UPF0331 PROTEIN MJ0127"/>
    <property type="match status" value="1"/>
</dbReference>
<organism evidence="7">
    <name type="scientific">Ignavibacterium album</name>
    <dbReference type="NCBI Taxonomy" id="591197"/>
    <lineage>
        <taxon>Bacteria</taxon>
        <taxon>Pseudomonadati</taxon>
        <taxon>Ignavibacteriota</taxon>
        <taxon>Ignavibacteria</taxon>
        <taxon>Ignavibacteriales</taxon>
        <taxon>Ignavibacteriaceae</taxon>
        <taxon>Ignavibacterium</taxon>
    </lineage>
</organism>
<dbReference type="GO" id="GO:0000166">
    <property type="term" value="F:nucleotide binding"/>
    <property type="evidence" value="ECO:0007669"/>
    <property type="project" value="UniProtKB-KW"/>
</dbReference>
<dbReference type="GO" id="GO:0110001">
    <property type="term" value="C:toxin-antitoxin complex"/>
    <property type="evidence" value="ECO:0007669"/>
    <property type="project" value="InterPro"/>
</dbReference>
<evidence type="ECO:0000256" key="2">
    <source>
        <dbReference type="ARBA" id="ARBA00022649"/>
    </source>
</evidence>
<gene>
    <name evidence="7" type="ORF">ENS56_03665</name>
</gene>
<evidence type="ECO:0000256" key="3">
    <source>
        <dbReference type="ARBA" id="ARBA00022722"/>
    </source>
</evidence>
<dbReference type="Pfam" id="PF01934">
    <property type="entry name" value="HepT-like"/>
    <property type="match status" value="1"/>
</dbReference>
<keyword evidence="4" id="KW-0547">Nucleotide-binding</keyword>
<evidence type="ECO:0000256" key="1">
    <source>
        <dbReference type="ARBA" id="ARBA00022553"/>
    </source>
</evidence>
<evidence type="ECO:0000313" key="7">
    <source>
        <dbReference type="EMBL" id="HGT47109.1"/>
    </source>
</evidence>
<dbReference type="InterPro" id="IPR008201">
    <property type="entry name" value="HepT-like"/>
</dbReference>
<evidence type="ECO:0000256" key="6">
    <source>
        <dbReference type="ARBA" id="ARBA00024207"/>
    </source>
</evidence>
<reference evidence="7" key="1">
    <citation type="journal article" date="2020" name="mSystems">
        <title>Genome- and Community-Level Interaction Insights into Carbon Utilization and Element Cycling Functions of Hydrothermarchaeota in Hydrothermal Sediment.</title>
        <authorList>
            <person name="Zhou Z."/>
            <person name="Liu Y."/>
            <person name="Xu W."/>
            <person name="Pan J."/>
            <person name="Luo Z.H."/>
            <person name="Li M."/>
        </authorList>
    </citation>
    <scope>NUCLEOTIDE SEQUENCE [LARGE SCALE GENOMIC DNA]</scope>
    <source>
        <strain evidence="7">SpSt-500</strain>
    </source>
</reference>
<name>A0A832G0K4_9BACT</name>
<keyword evidence="3" id="KW-0540">Nuclease</keyword>
<evidence type="ECO:0000256" key="4">
    <source>
        <dbReference type="ARBA" id="ARBA00022741"/>
    </source>
</evidence>
<dbReference type="GO" id="GO:0004540">
    <property type="term" value="F:RNA nuclease activity"/>
    <property type="evidence" value="ECO:0007669"/>
    <property type="project" value="InterPro"/>
</dbReference>
<keyword evidence="5" id="KW-0378">Hydrolase</keyword>
<comment type="caution">
    <text evidence="7">The sequence shown here is derived from an EMBL/GenBank/DDBJ whole genome shotgun (WGS) entry which is preliminary data.</text>
</comment>
<accession>A0A832G0K4</accession>
<dbReference type="GO" id="GO:0016787">
    <property type="term" value="F:hydrolase activity"/>
    <property type="evidence" value="ECO:0007669"/>
    <property type="project" value="UniProtKB-KW"/>
</dbReference>
<dbReference type="InterPro" id="IPR051813">
    <property type="entry name" value="HepT_RNase_toxin"/>
</dbReference>
<comment type="similarity">
    <text evidence="6">Belongs to the HepT RNase toxin family.</text>
</comment>
<dbReference type="AlphaFoldDB" id="A0A832G0K4"/>
<protein>
    <submittedName>
        <fullName evidence="7">DUF86 domain-containing protein</fullName>
    </submittedName>
</protein>